<dbReference type="GO" id="GO:0008289">
    <property type="term" value="F:lipid binding"/>
    <property type="evidence" value="ECO:0007669"/>
    <property type="project" value="InterPro"/>
</dbReference>
<organism evidence="3 4">
    <name type="scientific">Ananas comosus</name>
    <name type="common">Pineapple</name>
    <name type="synonym">Ananas ananas</name>
    <dbReference type="NCBI Taxonomy" id="4615"/>
    <lineage>
        <taxon>Eukaryota</taxon>
        <taxon>Viridiplantae</taxon>
        <taxon>Streptophyta</taxon>
        <taxon>Embryophyta</taxon>
        <taxon>Tracheophyta</taxon>
        <taxon>Spermatophyta</taxon>
        <taxon>Magnoliopsida</taxon>
        <taxon>Liliopsida</taxon>
        <taxon>Poales</taxon>
        <taxon>Bromeliaceae</taxon>
        <taxon>Bromelioideae</taxon>
        <taxon>Ananas</taxon>
    </lineage>
</organism>
<dbReference type="PANTHER" id="PTHR33076">
    <property type="entry name" value="NON-SPECIFIC LIPID-TRANSFER PROTEIN 2-RELATED"/>
    <property type="match status" value="1"/>
</dbReference>
<keyword evidence="3" id="KW-1185">Reference proteome</keyword>
<dbReference type="PRINTS" id="PR00382">
    <property type="entry name" value="LIPIDTRNSFER"/>
</dbReference>
<evidence type="ECO:0000313" key="3">
    <source>
        <dbReference type="Proteomes" id="UP000515123"/>
    </source>
</evidence>
<proteinExistence type="predicted"/>
<dbReference type="InterPro" id="IPR016140">
    <property type="entry name" value="Bifunc_inhib/LTP/seed_store"/>
</dbReference>
<dbReference type="Gramene" id="Aco000362.1.mrna1">
    <property type="protein sequence ID" value="Aco000362.1.mrna1.cds1"/>
    <property type="gene ID" value="Aco000362.1.path1"/>
</dbReference>
<dbReference type="Pfam" id="PF00234">
    <property type="entry name" value="Tryp_alpha_amyl"/>
    <property type="match status" value="1"/>
</dbReference>
<dbReference type="GeneID" id="109718461"/>
<dbReference type="Gene3D" id="1.10.110.10">
    <property type="entry name" value="Plant lipid-transfer and hydrophobic proteins"/>
    <property type="match status" value="1"/>
</dbReference>
<feature type="chain" id="PRO_5028418103" evidence="1">
    <location>
        <begin position="22"/>
        <end position="117"/>
    </location>
</feature>
<accession>A0A6P5FXC6</accession>
<dbReference type="GO" id="GO:0006869">
    <property type="term" value="P:lipid transport"/>
    <property type="evidence" value="ECO:0007669"/>
    <property type="project" value="InterPro"/>
</dbReference>
<reference evidence="4" key="2">
    <citation type="submission" date="2025-08" db="UniProtKB">
        <authorList>
            <consortium name="RefSeq"/>
        </authorList>
    </citation>
    <scope>IDENTIFICATION</scope>
    <source>
        <tissue evidence="4">Leaf</tissue>
    </source>
</reference>
<keyword evidence="1" id="KW-0732">Signal</keyword>
<dbReference type="AlphaFoldDB" id="A0A6P5FXC6"/>
<feature type="signal peptide" evidence="1">
    <location>
        <begin position="1"/>
        <end position="21"/>
    </location>
</feature>
<sequence>MSRLMQIAAILATVVFTTVYAGTHTDCGITQTSFSDCVAYIVDLESSIDPRCCTGLRDIVSSLPPTADARRSTCTCLQQMIVTVGKPIDAGRAAGLGGSCGVNTDIVPTSLNFDCSK</sequence>
<reference evidence="3" key="1">
    <citation type="journal article" date="2015" name="Nat. Genet.">
        <title>The pineapple genome and the evolution of CAM photosynthesis.</title>
        <authorList>
            <person name="Ming R."/>
            <person name="VanBuren R."/>
            <person name="Wai C.M."/>
            <person name="Tang H."/>
            <person name="Schatz M.C."/>
            <person name="Bowers J.E."/>
            <person name="Lyons E."/>
            <person name="Wang M.L."/>
            <person name="Chen J."/>
            <person name="Biggers E."/>
            <person name="Zhang J."/>
            <person name="Huang L."/>
            <person name="Zhang L."/>
            <person name="Miao W."/>
            <person name="Zhang J."/>
            <person name="Ye Z."/>
            <person name="Miao C."/>
            <person name="Lin Z."/>
            <person name="Wang H."/>
            <person name="Zhou H."/>
            <person name="Yim W.C."/>
            <person name="Priest H.D."/>
            <person name="Zheng C."/>
            <person name="Woodhouse M."/>
            <person name="Edger P.P."/>
            <person name="Guyot R."/>
            <person name="Guo H.B."/>
            <person name="Guo H."/>
            <person name="Zheng G."/>
            <person name="Singh R."/>
            <person name="Sharma A."/>
            <person name="Min X."/>
            <person name="Zheng Y."/>
            <person name="Lee H."/>
            <person name="Gurtowski J."/>
            <person name="Sedlazeck F.J."/>
            <person name="Harkess A."/>
            <person name="McKain M.R."/>
            <person name="Liao Z."/>
            <person name="Fang J."/>
            <person name="Liu J."/>
            <person name="Zhang X."/>
            <person name="Zhang Q."/>
            <person name="Hu W."/>
            <person name="Qin Y."/>
            <person name="Wang K."/>
            <person name="Chen L.Y."/>
            <person name="Shirley N."/>
            <person name="Lin Y.R."/>
            <person name="Liu L.Y."/>
            <person name="Hernandez A.G."/>
            <person name="Wright C.L."/>
            <person name="Bulone V."/>
            <person name="Tuskan G.A."/>
            <person name="Heath K."/>
            <person name="Zee F."/>
            <person name="Moore P.H."/>
            <person name="Sunkar R."/>
            <person name="Leebens-Mack J.H."/>
            <person name="Mockler T."/>
            <person name="Bennetzen J.L."/>
            <person name="Freeling M."/>
            <person name="Sankoff D."/>
            <person name="Paterson A.H."/>
            <person name="Zhu X."/>
            <person name="Yang X."/>
            <person name="Smith J.A."/>
            <person name="Cushman J.C."/>
            <person name="Paull R.E."/>
            <person name="Yu Q."/>
        </authorList>
    </citation>
    <scope>NUCLEOTIDE SEQUENCE [LARGE SCALE GENOMIC DNA]</scope>
    <source>
        <strain evidence="3">cv. F153</strain>
    </source>
</reference>
<dbReference type="InterPro" id="IPR000528">
    <property type="entry name" value="Plant_nsLTP"/>
</dbReference>
<evidence type="ECO:0000256" key="1">
    <source>
        <dbReference type="SAM" id="SignalP"/>
    </source>
</evidence>
<feature type="domain" description="Bifunctional inhibitor/plant lipid transfer protein/seed storage helical" evidence="2">
    <location>
        <begin position="27"/>
        <end position="115"/>
    </location>
</feature>
<dbReference type="InterPro" id="IPR036312">
    <property type="entry name" value="Bifun_inhib/LTP/seed_sf"/>
</dbReference>
<evidence type="ECO:0000259" key="2">
    <source>
        <dbReference type="Pfam" id="PF00234"/>
    </source>
</evidence>
<evidence type="ECO:0000313" key="4">
    <source>
        <dbReference type="RefSeq" id="XP_020100307.1"/>
    </source>
</evidence>
<dbReference type="RefSeq" id="XP_020100307.1">
    <property type="nucleotide sequence ID" value="XM_020244718.1"/>
</dbReference>
<gene>
    <name evidence="4" type="primary">LOC109718461</name>
</gene>
<protein>
    <submittedName>
        <fullName evidence="4">Non-specific lipid-transfer protein 3-like</fullName>
    </submittedName>
</protein>
<dbReference type="Proteomes" id="UP000515123">
    <property type="component" value="Linkage group 12"/>
</dbReference>
<dbReference type="SUPFAM" id="SSF47699">
    <property type="entry name" value="Bifunctional inhibitor/lipid-transfer protein/seed storage 2S albumin"/>
    <property type="match status" value="1"/>
</dbReference>
<dbReference type="OrthoDB" id="759880at2759"/>
<name>A0A6P5FXC6_ANACO</name>